<feature type="transmembrane region" description="Helical" evidence="8">
    <location>
        <begin position="56"/>
        <end position="75"/>
    </location>
</feature>
<keyword evidence="3" id="KW-1003">Cell membrane</keyword>
<keyword evidence="10" id="KW-1185">Reference proteome</keyword>
<gene>
    <name evidence="9" type="ORF">FYJ39_07205</name>
</gene>
<evidence type="ECO:0000256" key="5">
    <source>
        <dbReference type="ARBA" id="ARBA00022989"/>
    </source>
</evidence>
<evidence type="ECO:0000256" key="2">
    <source>
        <dbReference type="ARBA" id="ARBA00022448"/>
    </source>
</evidence>
<comment type="subcellular location">
    <subcellularLocation>
        <location evidence="1">Cell membrane</location>
        <topology evidence="1">Multi-pass membrane protein</topology>
    </subcellularLocation>
</comment>
<dbReference type="PANTHER" id="PTHR32024">
    <property type="entry name" value="TRK SYSTEM POTASSIUM UPTAKE PROTEIN TRKG-RELATED"/>
    <property type="match status" value="1"/>
</dbReference>
<evidence type="ECO:0000256" key="8">
    <source>
        <dbReference type="SAM" id="Phobius"/>
    </source>
</evidence>
<proteinExistence type="predicted"/>
<dbReference type="GO" id="GO:0030001">
    <property type="term" value="P:metal ion transport"/>
    <property type="evidence" value="ECO:0007669"/>
    <property type="project" value="UniProtKB-ARBA"/>
</dbReference>
<feature type="transmembrane region" description="Helical" evidence="8">
    <location>
        <begin position="239"/>
        <end position="260"/>
    </location>
</feature>
<feature type="transmembrane region" description="Helical" evidence="8">
    <location>
        <begin position="203"/>
        <end position="227"/>
    </location>
</feature>
<name>A0A7X2NK45_9CLOT</name>
<keyword evidence="4 8" id="KW-0812">Transmembrane</keyword>
<evidence type="ECO:0000256" key="7">
    <source>
        <dbReference type="ARBA" id="ARBA00023136"/>
    </source>
</evidence>
<evidence type="ECO:0000256" key="1">
    <source>
        <dbReference type="ARBA" id="ARBA00004651"/>
    </source>
</evidence>
<feature type="transmembrane region" description="Helical" evidence="8">
    <location>
        <begin position="24"/>
        <end position="44"/>
    </location>
</feature>
<keyword evidence="5 8" id="KW-1133">Transmembrane helix</keyword>
<dbReference type="EMBL" id="VUMD01000005">
    <property type="protein sequence ID" value="MSS36359.1"/>
    <property type="molecule type" value="Genomic_DNA"/>
</dbReference>
<evidence type="ECO:0000256" key="4">
    <source>
        <dbReference type="ARBA" id="ARBA00022692"/>
    </source>
</evidence>
<evidence type="ECO:0000313" key="9">
    <source>
        <dbReference type="EMBL" id="MSS36359.1"/>
    </source>
</evidence>
<dbReference type="PANTHER" id="PTHR32024:SF1">
    <property type="entry name" value="KTR SYSTEM POTASSIUM UPTAKE PROTEIN B"/>
    <property type="match status" value="1"/>
</dbReference>
<dbReference type="RefSeq" id="WP_154471790.1">
    <property type="nucleotide sequence ID" value="NZ_DBEWUL010000225.1"/>
</dbReference>
<feature type="transmembrane region" description="Helical" evidence="8">
    <location>
        <begin position="379"/>
        <end position="397"/>
    </location>
</feature>
<feature type="transmembrane region" description="Helical" evidence="8">
    <location>
        <begin position="87"/>
        <end position="111"/>
    </location>
</feature>
<evidence type="ECO:0000256" key="6">
    <source>
        <dbReference type="ARBA" id="ARBA00023065"/>
    </source>
</evidence>
<evidence type="ECO:0000256" key="3">
    <source>
        <dbReference type="ARBA" id="ARBA00022475"/>
    </source>
</evidence>
<comment type="caution">
    <text evidence="9">The sequence shown here is derived from an EMBL/GenBank/DDBJ whole genome shotgun (WGS) entry which is preliminary data.</text>
</comment>
<feature type="transmembrane region" description="Helical" evidence="8">
    <location>
        <begin position="345"/>
        <end position="367"/>
    </location>
</feature>
<protein>
    <submittedName>
        <fullName evidence="9">H(+)-transporting ATPase</fullName>
    </submittedName>
</protein>
<reference evidence="9 10" key="1">
    <citation type="submission" date="2019-08" db="EMBL/GenBank/DDBJ databases">
        <title>In-depth cultivation of the pig gut microbiome towards novel bacterial diversity and tailored functional studies.</title>
        <authorList>
            <person name="Wylensek D."/>
            <person name="Hitch T.C.A."/>
            <person name="Clavel T."/>
        </authorList>
    </citation>
    <scope>NUCLEOTIDE SEQUENCE [LARGE SCALE GENOMIC DNA]</scope>
    <source>
        <strain evidence="9 10">WCA-389-WT-23D1</strain>
    </source>
</reference>
<dbReference type="Pfam" id="PF02386">
    <property type="entry name" value="TrkH"/>
    <property type="match status" value="2"/>
</dbReference>
<keyword evidence="2" id="KW-0813">Transport</keyword>
<keyword evidence="7 8" id="KW-0472">Membrane</keyword>
<dbReference type="Proteomes" id="UP000429958">
    <property type="component" value="Unassembled WGS sequence"/>
</dbReference>
<dbReference type="GO" id="GO:0005886">
    <property type="term" value="C:plasma membrane"/>
    <property type="evidence" value="ECO:0007669"/>
    <property type="project" value="UniProtKB-SubCell"/>
</dbReference>
<organism evidence="9 10">
    <name type="scientific">Clostridium porci</name>
    <dbReference type="NCBI Taxonomy" id="2605778"/>
    <lineage>
        <taxon>Bacteria</taxon>
        <taxon>Bacillati</taxon>
        <taxon>Bacillota</taxon>
        <taxon>Clostridia</taxon>
        <taxon>Eubacteriales</taxon>
        <taxon>Clostridiaceae</taxon>
        <taxon>Clostridium</taxon>
    </lineage>
</organism>
<dbReference type="GO" id="GO:0008324">
    <property type="term" value="F:monoatomic cation transmembrane transporter activity"/>
    <property type="evidence" value="ECO:0007669"/>
    <property type="project" value="InterPro"/>
</dbReference>
<dbReference type="InterPro" id="IPR003445">
    <property type="entry name" value="Cat_transpt"/>
</dbReference>
<evidence type="ECO:0000313" key="10">
    <source>
        <dbReference type="Proteomes" id="UP000429958"/>
    </source>
</evidence>
<sequence>MIGGKLSLYRRNKRMKSIEKQSPARIIALGFLAVILAGSVLLMAPFCVKPGVELHYVDALFTSTSAVCVTGLIAVDTADTYTVAGQTVVAFLIQIGGLGVTSVGVGVILALGRRVNLKERLLIKEAMNLDSGKGIVCLVKNVLKTTLIFEGAGAFLSFLVFSRDYPPLKALGISLFHSVAAFNNSGFDILGGLRNLIPYQDDVLLNLTTAGLIIFGGLGFLVIMDIARKRSFKRLTLHSKAVIVTSLILLALGTVLIRFTEDITWLGAFFTSVSARTAGFSTFPLGDFTTAGILTVSVLMFIGASPGSTGGGIKTSTLFTLFHTIKGAAMNEEPHAFHYRIPQAAFYKAAIVTALSGLAVCLGIFLMCILEPELPFEDILLEITSAFGTVGLSTGITPSLSPWSKLLEIGIMYIGRLGPLTIATLWVFKPDTSVSFPEGSISIG</sequence>
<feature type="transmembrane region" description="Helical" evidence="8">
    <location>
        <begin position="409"/>
        <end position="428"/>
    </location>
</feature>
<accession>A0A7X2NK45</accession>
<feature type="transmembrane region" description="Helical" evidence="8">
    <location>
        <begin position="280"/>
        <end position="304"/>
    </location>
</feature>
<keyword evidence="6" id="KW-0406">Ion transport</keyword>
<dbReference type="AlphaFoldDB" id="A0A7X2NK45"/>